<keyword evidence="1 5" id="KW-0489">Methyltransferase</keyword>
<dbReference type="Gene3D" id="3.40.50.150">
    <property type="entry name" value="Vaccinia Virus protein VP39"/>
    <property type="match status" value="1"/>
</dbReference>
<organism evidence="7">
    <name type="scientific">Rhodopseudomonas palustris (strain BisB18)</name>
    <dbReference type="NCBI Taxonomy" id="316056"/>
    <lineage>
        <taxon>Bacteria</taxon>
        <taxon>Pseudomonadati</taxon>
        <taxon>Pseudomonadota</taxon>
        <taxon>Alphaproteobacteria</taxon>
        <taxon>Hyphomicrobiales</taxon>
        <taxon>Nitrobacteraceae</taxon>
        <taxon>Rhodopseudomonas</taxon>
    </lineage>
</organism>
<reference evidence="7" key="1">
    <citation type="submission" date="2006-03" db="EMBL/GenBank/DDBJ databases">
        <title>Complete sequence of Rhodopseudomonas palustris BisB18.</title>
        <authorList>
            <consortium name="US DOE Joint Genome Institute"/>
            <person name="Copeland A."/>
            <person name="Lucas S."/>
            <person name="Lapidus A."/>
            <person name="Barry K."/>
            <person name="Detter J.C."/>
            <person name="Glavina del Rio T."/>
            <person name="Hammon N."/>
            <person name="Israni S."/>
            <person name="Dalin E."/>
            <person name="Tice H."/>
            <person name="Pitluck S."/>
            <person name="Chain P."/>
            <person name="Malfatti S."/>
            <person name="Shin M."/>
            <person name="Vergez L."/>
            <person name="Schmutz J."/>
            <person name="Larimer F."/>
            <person name="Land M."/>
            <person name="Hauser L."/>
            <person name="Pelletier D.A."/>
            <person name="Kyrpides N."/>
            <person name="Anderson I."/>
            <person name="Oda Y."/>
            <person name="Harwood C.S."/>
            <person name="Richardson P."/>
        </authorList>
    </citation>
    <scope>NUCLEOTIDE SEQUENCE [LARGE SCALE GENOMIC DNA]</scope>
    <source>
        <strain evidence="7">BisB18</strain>
    </source>
</reference>
<dbReference type="PROSITE" id="PS51686">
    <property type="entry name" value="SAM_MT_RSMB_NOP"/>
    <property type="match status" value="1"/>
</dbReference>
<dbReference type="STRING" id="316056.RPC_0025"/>
<evidence type="ECO:0000256" key="3">
    <source>
        <dbReference type="ARBA" id="ARBA00022691"/>
    </source>
</evidence>
<feature type="active site" description="Nucleophile" evidence="5">
    <location>
        <position position="377"/>
    </location>
</feature>
<dbReference type="GO" id="GO:0001510">
    <property type="term" value="P:RNA methylation"/>
    <property type="evidence" value="ECO:0007669"/>
    <property type="project" value="InterPro"/>
</dbReference>
<protein>
    <submittedName>
        <fullName evidence="7">Fmu (Sun)</fullName>
    </submittedName>
</protein>
<evidence type="ECO:0000256" key="5">
    <source>
        <dbReference type="PROSITE-ProRule" id="PRU01023"/>
    </source>
</evidence>
<dbReference type="FunFam" id="3.40.50.150:FF:000257">
    <property type="entry name" value="16S rRNA methyltransferase"/>
    <property type="match status" value="1"/>
</dbReference>
<dbReference type="SUPFAM" id="SSF53335">
    <property type="entry name" value="S-adenosyl-L-methionine-dependent methyltransferases"/>
    <property type="match status" value="1"/>
</dbReference>
<feature type="binding site" evidence="5">
    <location>
        <position position="280"/>
    </location>
    <ligand>
        <name>S-adenosyl-L-methionine</name>
        <dbReference type="ChEBI" id="CHEBI:59789"/>
    </ligand>
</feature>
<feature type="domain" description="SAM-dependent MTase RsmB/NOP-type" evidence="6">
    <location>
        <begin position="168"/>
        <end position="449"/>
    </location>
</feature>
<dbReference type="PRINTS" id="PR02008">
    <property type="entry name" value="RCMTFAMILY"/>
</dbReference>
<evidence type="ECO:0000256" key="1">
    <source>
        <dbReference type="ARBA" id="ARBA00022603"/>
    </source>
</evidence>
<dbReference type="Pfam" id="PF01189">
    <property type="entry name" value="Methyltr_RsmB-F"/>
    <property type="match status" value="1"/>
</dbReference>
<dbReference type="OrthoDB" id="9810297at2"/>
<dbReference type="PANTHER" id="PTHR22807">
    <property type="entry name" value="NOP2 YEAST -RELATED NOL1/NOP2/FMU SUN DOMAIN-CONTAINING"/>
    <property type="match status" value="1"/>
</dbReference>
<dbReference type="InterPro" id="IPR029063">
    <property type="entry name" value="SAM-dependent_MTases_sf"/>
</dbReference>
<dbReference type="InterPro" id="IPR049560">
    <property type="entry name" value="MeTrfase_RsmB-F_NOP2_cat"/>
</dbReference>
<dbReference type="GO" id="GO:0003723">
    <property type="term" value="F:RNA binding"/>
    <property type="evidence" value="ECO:0007669"/>
    <property type="project" value="UniProtKB-UniRule"/>
</dbReference>
<dbReference type="KEGG" id="rpc:RPC_0025"/>
<evidence type="ECO:0000256" key="4">
    <source>
        <dbReference type="ARBA" id="ARBA00022884"/>
    </source>
</evidence>
<keyword evidence="2 5" id="KW-0808">Transferase</keyword>
<evidence type="ECO:0000256" key="2">
    <source>
        <dbReference type="ARBA" id="ARBA00022679"/>
    </source>
</evidence>
<dbReference type="HOGENOM" id="CLU_005316_0_4_5"/>
<dbReference type="Gene3D" id="1.10.940.10">
    <property type="entry name" value="NusB-like"/>
    <property type="match status" value="1"/>
</dbReference>
<keyword evidence="3 5" id="KW-0949">S-adenosyl-L-methionine</keyword>
<comment type="similarity">
    <text evidence="5">Belongs to the class I-like SAM-binding methyltransferase superfamily. RsmB/NOP family.</text>
</comment>
<evidence type="ECO:0000313" key="7">
    <source>
        <dbReference type="EMBL" id="ABD85604.1"/>
    </source>
</evidence>
<gene>
    <name evidence="7" type="ordered locus">RPC_0025</name>
</gene>
<keyword evidence="4 5" id="KW-0694">RNA-binding</keyword>
<dbReference type="EMBL" id="CP000301">
    <property type="protein sequence ID" value="ABD85604.1"/>
    <property type="molecule type" value="Genomic_DNA"/>
</dbReference>
<dbReference type="InterPro" id="IPR023267">
    <property type="entry name" value="RCMT"/>
</dbReference>
<dbReference type="eggNOG" id="COG0144">
    <property type="taxonomic scope" value="Bacteria"/>
</dbReference>
<dbReference type="InterPro" id="IPR035926">
    <property type="entry name" value="NusB-like_sf"/>
</dbReference>
<evidence type="ECO:0000259" key="6">
    <source>
        <dbReference type="PROSITE" id="PS51686"/>
    </source>
</evidence>
<dbReference type="GO" id="GO:0008173">
    <property type="term" value="F:RNA methyltransferase activity"/>
    <property type="evidence" value="ECO:0007669"/>
    <property type="project" value="InterPro"/>
</dbReference>
<name>Q21DD2_RHOPB</name>
<proteinExistence type="inferred from homology"/>
<dbReference type="InterPro" id="IPR001678">
    <property type="entry name" value="MeTrfase_RsmB-F_NOP2_dom"/>
</dbReference>
<accession>Q21DD2</accession>
<dbReference type="InterPro" id="IPR006027">
    <property type="entry name" value="NusB_RsmB_TIM44"/>
</dbReference>
<dbReference type="GO" id="GO:0006355">
    <property type="term" value="P:regulation of DNA-templated transcription"/>
    <property type="evidence" value="ECO:0007669"/>
    <property type="project" value="InterPro"/>
</dbReference>
<dbReference type="RefSeq" id="WP_011470512.1">
    <property type="nucleotide sequence ID" value="NC_007925.1"/>
</dbReference>
<dbReference type="PANTHER" id="PTHR22807:SF61">
    <property type="entry name" value="NOL1_NOP2_SUN FAMILY PROTEIN _ ANTITERMINATION NUSB DOMAIN-CONTAINING PROTEIN"/>
    <property type="match status" value="1"/>
</dbReference>
<dbReference type="CDD" id="cd02440">
    <property type="entry name" value="AdoMet_MTases"/>
    <property type="match status" value="1"/>
</dbReference>
<feature type="binding site" evidence="5">
    <location>
        <position position="324"/>
    </location>
    <ligand>
        <name>S-adenosyl-L-methionine</name>
        <dbReference type="ChEBI" id="CHEBI:59789"/>
    </ligand>
</feature>
<dbReference type="AlphaFoldDB" id="Q21DD2"/>
<sequence length="450" mass="47764">MSSTRFAPHAEVPGLAARRIAADILDGVLHKHRTLDDQLEGAAAHPGLKTLSDRDRALMRRLVATILRRLGTLGHVLSRMLDRGLPTDAPRAQSALLIGAAQILWMEVPDHAAVDLSVRLVQSDRRAAKYAGLVNAVLRRCAREGQPLIDEVQGQSLDVPPWLLARWSAHYGADTARAIARAIGEEPSLDLSVKSDAEAWASRLHGEVLPTGTVRTLLQGSVKMLPGFDDGQWWVQDAAAALPARLFGDLTGKSVADLCAAPGGKTAQLCNAGAWVTAIDRSQSRVARLRENLGRLGLPAETAVADAAEWPGNGGDGFDAVLLDAPCSSTGTIRRHPDVAWLKQEADIGALAAQQQRLLHKAVSLLKPGGTLVYCTCSLEPEEGEVAIAALLAGNSGMRRAPVDSSEVAGLGDLITPDGALRTLPCHLPHPDPRLGGLDGFYAARLVKPL</sequence>
<dbReference type="SUPFAM" id="SSF48013">
    <property type="entry name" value="NusB-like"/>
    <property type="match status" value="1"/>
</dbReference>
<feature type="binding site" evidence="5">
    <location>
        <position position="306"/>
    </location>
    <ligand>
        <name>S-adenosyl-L-methionine</name>
        <dbReference type="ChEBI" id="CHEBI:59789"/>
    </ligand>
</feature>
<dbReference type="Pfam" id="PF01029">
    <property type="entry name" value="NusB"/>
    <property type="match status" value="1"/>
</dbReference>
<feature type="binding site" evidence="5">
    <location>
        <begin position="259"/>
        <end position="265"/>
    </location>
    <ligand>
        <name>S-adenosyl-L-methionine</name>
        <dbReference type="ChEBI" id="CHEBI:59789"/>
    </ligand>
</feature>